<gene>
    <name evidence="2" type="ORF">K8F61_13960</name>
</gene>
<feature type="compositionally biased region" description="Basic and acidic residues" evidence="1">
    <location>
        <begin position="36"/>
        <end position="50"/>
    </location>
</feature>
<dbReference type="RefSeq" id="WP_231819546.1">
    <property type="nucleotide sequence ID" value="NZ_CP082781.1"/>
</dbReference>
<name>A0ABY3RP37_9MICO</name>
<evidence type="ECO:0000313" key="3">
    <source>
        <dbReference type="Proteomes" id="UP001199642"/>
    </source>
</evidence>
<reference evidence="2 3" key="1">
    <citation type="submission" date="2023-01" db="EMBL/GenBank/DDBJ databases">
        <title>Characterization of estradiol degrading bacteria Microbacterium sp. MZT7 and reveal degrading genes through genome analysis.</title>
        <authorList>
            <person name="Hao P."/>
            <person name="Gao Y."/>
        </authorList>
    </citation>
    <scope>NUCLEOTIDE SEQUENCE [LARGE SCALE GENOMIC DNA]</scope>
    <source>
        <strain evidence="2 3">MZT7</strain>
    </source>
</reference>
<sequence>MSPRTPQDDDQDLRATEADRLEQERPSTEDAGDPEAPAHEEEPPRTRPDASEADLLEQRTAVPEDDEDEDRG</sequence>
<feature type="region of interest" description="Disordered" evidence="1">
    <location>
        <begin position="1"/>
        <end position="72"/>
    </location>
</feature>
<feature type="compositionally biased region" description="Basic and acidic residues" evidence="1">
    <location>
        <begin position="12"/>
        <end position="28"/>
    </location>
</feature>
<accession>A0ABY3RP37</accession>
<dbReference type="Proteomes" id="UP001199642">
    <property type="component" value="Chromosome"/>
</dbReference>
<feature type="compositionally biased region" description="Acidic residues" evidence="1">
    <location>
        <begin position="63"/>
        <end position="72"/>
    </location>
</feature>
<evidence type="ECO:0000313" key="2">
    <source>
        <dbReference type="EMBL" id="UGS25758.1"/>
    </source>
</evidence>
<organism evidence="2 3">
    <name type="scientific">Microbacterium resistens</name>
    <dbReference type="NCBI Taxonomy" id="156977"/>
    <lineage>
        <taxon>Bacteria</taxon>
        <taxon>Bacillati</taxon>
        <taxon>Actinomycetota</taxon>
        <taxon>Actinomycetes</taxon>
        <taxon>Micrococcales</taxon>
        <taxon>Microbacteriaceae</taxon>
        <taxon>Microbacterium</taxon>
    </lineage>
</organism>
<keyword evidence="3" id="KW-1185">Reference proteome</keyword>
<protein>
    <recommendedName>
        <fullName evidence="4">Multidrug transporter</fullName>
    </recommendedName>
</protein>
<proteinExistence type="predicted"/>
<dbReference type="EMBL" id="CP082781">
    <property type="protein sequence ID" value="UGS25758.1"/>
    <property type="molecule type" value="Genomic_DNA"/>
</dbReference>
<evidence type="ECO:0000256" key="1">
    <source>
        <dbReference type="SAM" id="MobiDB-lite"/>
    </source>
</evidence>
<evidence type="ECO:0008006" key="4">
    <source>
        <dbReference type="Google" id="ProtNLM"/>
    </source>
</evidence>